<reference evidence="1" key="1">
    <citation type="submission" date="2022-09" db="EMBL/GenBank/DDBJ databases">
        <authorList>
            <person name="Li Z.-J."/>
        </authorList>
    </citation>
    <scope>NUCLEOTIDE SEQUENCE</scope>
    <source>
        <strain evidence="1">TGB10</strain>
    </source>
</reference>
<dbReference type="EMBL" id="CP114584">
    <property type="protein sequence ID" value="WBA15958.1"/>
    <property type="molecule type" value="Genomic_DNA"/>
</dbReference>
<dbReference type="Proteomes" id="UP001164676">
    <property type="component" value="Chromosome"/>
</dbReference>
<dbReference type="Gene3D" id="3.40.50.150">
    <property type="entry name" value="Vaccinia Virus protein VP39"/>
    <property type="match status" value="1"/>
</dbReference>
<protein>
    <submittedName>
        <fullName evidence="1">Class I SAM-dependent methyltransferase</fullName>
    </submittedName>
</protein>
<evidence type="ECO:0000313" key="2">
    <source>
        <dbReference type="Proteomes" id="UP001164676"/>
    </source>
</evidence>
<accession>A0ABY7LFT8</accession>
<keyword evidence="2" id="KW-1185">Reference proteome</keyword>
<sequence>MKLLVLTLSHILLMMSLSKWIDRIMTYCNTVKSSVHYYNEHAATFIFTTQKVDMSNLYQQLTPLLPVGAAILDAGCGSGRDALNFKKMGFDVEAFDASKAMSEAASQLIGHKVHCCTFMEFSSQKSFDAIWACASLLHVPHKNLPETFEHLAQFLSNEGKFIVSFKYGDSERQEGERHFTDMNEERFEQVIRDVGGLTIRKTWLTSDNRPQNETMWFNAILHKL</sequence>
<evidence type="ECO:0000313" key="1">
    <source>
        <dbReference type="EMBL" id="WBA15958.1"/>
    </source>
</evidence>
<keyword evidence="1" id="KW-0808">Transferase</keyword>
<dbReference type="InterPro" id="IPR029063">
    <property type="entry name" value="SAM-dependent_MTases_sf"/>
</dbReference>
<keyword evidence="1" id="KW-0489">Methyltransferase</keyword>
<proteinExistence type="predicted"/>
<dbReference type="PANTHER" id="PTHR43861:SF1">
    <property type="entry name" value="TRANS-ACONITATE 2-METHYLTRANSFERASE"/>
    <property type="match status" value="1"/>
</dbReference>
<dbReference type="Pfam" id="PF13489">
    <property type="entry name" value="Methyltransf_23"/>
    <property type="match status" value="1"/>
</dbReference>
<dbReference type="GO" id="GO:0032259">
    <property type="term" value="P:methylation"/>
    <property type="evidence" value="ECO:0007669"/>
    <property type="project" value="UniProtKB-KW"/>
</dbReference>
<dbReference type="PANTHER" id="PTHR43861">
    <property type="entry name" value="TRANS-ACONITATE 2-METHYLTRANSFERASE-RELATED"/>
    <property type="match status" value="1"/>
</dbReference>
<name>A0ABY7LFT8_9GAMM</name>
<dbReference type="RefSeq" id="WP_269598474.1">
    <property type="nucleotide sequence ID" value="NZ_CP114584.1"/>
</dbReference>
<dbReference type="SUPFAM" id="SSF53335">
    <property type="entry name" value="S-adenosyl-L-methionine-dependent methyltransferases"/>
    <property type="match status" value="1"/>
</dbReference>
<dbReference type="GO" id="GO:0008168">
    <property type="term" value="F:methyltransferase activity"/>
    <property type="evidence" value="ECO:0007669"/>
    <property type="project" value="UniProtKB-KW"/>
</dbReference>
<organism evidence="1 2">
    <name type="scientific">Salinivibrio proteolyticus</name>
    <dbReference type="NCBI Taxonomy" id="334715"/>
    <lineage>
        <taxon>Bacteria</taxon>
        <taxon>Pseudomonadati</taxon>
        <taxon>Pseudomonadota</taxon>
        <taxon>Gammaproteobacteria</taxon>
        <taxon>Vibrionales</taxon>
        <taxon>Vibrionaceae</taxon>
        <taxon>Salinivibrio</taxon>
    </lineage>
</organism>
<gene>
    <name evidence="1" type="ORF">N7E60_06765</name>
</gene>
<dbReference type="CDD" id="cd02440">
    <property type="entry name" value="AdoMet_MTases"/>
    <property type="match status" value="1"/>
</dbReference>